<dbReference type="InterPro" id="IPR051554">
    <property type="entry name" value="Acetyltransferase_Eis"/>
</dbReference>
<dbReference type="HAMAP" id="MF_01812">
    <property type="entry name" value="Eis"/>
    <property type="match status" value="1"/>
</dbReference>
<protein>
    <submittedName>
        <fullName evidence="6">GNAT family N-acetyltransferase</fullName>
    </submittedName>
</protein>
<sequence length="430" mass="45577">MATFDDDYVVRTFSPSLVDGKPDQATEAWLAATRIGFHEDSDPDSVRESAIGAIDDGRVFTGVYARNPVAGSLGDDWPVGTYAGYTKSINVGGGALVDSYLVSDVTVRATHRRRGMLRHLMTDRLAAAAASGHALAALTASESTIYRRFGFGPATRKRSIVIDRRSPFALLAQPGGRVEMASPTELATVAPRVFAQFHATTPGSVDRQGQYANAYNGLDYGTAKPDKNVRAAIHVPSPGAPADGYVLYSMVSDGPLSVLKVGDLVAPTRDAFLGLWDFLGAIDLVDEIRWSRAPVENPLLHALAGSRDLKTVGESDHVWLRVLDAPAALSARPYGHDGSLTLRVHDKLGHADGTFRLDVTDGAGHATRVGENAPAALELDAATLATLYLGGVSASLLGSAGLVAEHRQGALGEATRMFAQDRPVYGVTDF</sequence>
<dbReference type="Pfam" id="PF17668">
    <property type="entry name" value="Acetyltransf_17"/>
    <property type="match status" value="1"/>
</dbReference>
<feature type="domain" description="Eis-like acetyltransferase" evidence="5">
    <location>
        <begin position="226"/>
        <end position="311"/>
    </location>
</feature>
<dbReference type="InterPro" id="IPR016181">
    <property type="entry name" value="Acyl_CoA_acyltransferase"/>
</dbReference>
<dbReference type="InterPro" id="IPR036527">
    <property type="entry name" value="SCP2_sterol-bd_dom_sf"/>
</dbReference>
<evidence type="ECO:0000256" key="2">
    <source>
        <dbReference type="ARBA" id="ARBA00023315"/>
    </source>
</evidence>
<comment type="subunit">
    <text evidence="3">Homohexamer; trimer of dimers.</text>
</comment>
<dbReference type="PANTHER" id="PTHR37817">
    <property type="entry name" value="N-ACETYLTRANSFERASE EIS"/>
    <property type="match status" value="1"/>
</dbReference>
<feature type="binding site" evidence="3">
    <location>
        <begin position="141"/>
        <end position="142"/>
    </location>
    <ligand>
        <name>acetyl-CoA</name>
        <dbReference type="ChEBI" id="CHEBI:57288"/>
    </ligand>
</feature>
<comment type="caution">
    <text evidence="6">The sequence shown here is derived from an EMBL/GenBank/DDBJ whole genome shotgun (WGS) entry which is preliminary data.</text>
</comment>
<accession>A0ABP8E516</accession>
<evidence type="ECO:0000259" key="5">
    <source>
        <dbReference type="Pfam" id="PF17668"/>
    </source>
</evidence>
<feature type="binding site" evidence="3">
    <location>
        <begin position="113"/>
        <end position="118"/>
    </location>
    <ligand>
        <name>acetyl-CoA</name>
        <dbReference type="ChEBI" id="CHEBI:57288"/>
    </ligand>
</feature>
<reference evidence="7" key="1">
    <citation type="journal article" date="2019" name="Int. J. Syst. Evol. Microbiol.">
        <title>The Global Catalogue of Microorganisms (GCM) 10K type strain sequencing project: providing services to taxonomists for standard genome sequencing and annotation.</title>
        <authorList>
            <consortium name="The Broad Institute Genomics Platform"/>
            <consortium name="The Broad Institute Genome Sequencing Center for Infectious Disease"/>
            <person name="Wu L."/>
            <person name="Ma J."/>
        </authorList>
    </citation>
    <scope>NUCLEOTIDE SEQUENCE [LARGE SCALE GENOMIC DNA]</scope>
    <source>
        <strain evidence="7">JCM 17442</strain>
    </source>
</reference>
<dbReference type="EMBL" id="BAABAU010000004">
    <property type="protein sequence ID" value="GAA4267338.1"/>
    <property type="molecule type" value="Genomic_DNA"/>
</dbReference>
<feature type="active site" description="Proton acceptor; via carboxylate" evidence="3">
    <location>
        <position position="430"/>
    </location>
</feature>
<feature type="domain" description="Enhanced intracellular survival protein" evidence="4">
    <location>
        <begin position="326"/>
        <end position="424"/>
    </location>
</feature>
<evidence type="ECO:0000259" key="4">
    <source>
        <dbReference type="Pfam" id="PF13530"/>
    </source>
</evidence>
<evidence type="ECO:0000313" key="7">
    <source>
        <dbReference type="Proteomes" id="UP001501594"/>
    </source>
</evidence>
<evidence type="ECO:0000313" key="6">
    <source>
        <dbReference type="EMBL" id="GAA4267338.1"/>
    </source>
</evidence>
<proteinExistence type="inferred from homology"/>
<feature type="active site" description="Proton donor" evidence="3">
    <location>
        <position position="146"/>
    </location>
</feature>
<name>A0ABP8E516_9MICO</name>
<evidence type="ECO:0000256" key="3">
    <source>
        <dbReference type="HAMAP-Rule" id="MF_01812"/>
    </source>
</evidence>
<evidence type="ECO:0000256" key="1">
    <source>
        <dbReference type="ARBA" id="ARBA00022679"/>
    </source>
</evidence>
<gene>
    <name evidence="6" type="ORF">GCM10022256_29500</name>
</gene>
<dbReference type="SUPFAM" id="SSF55718">
    <property type="entry name" value="SCP-like"/>
    <property type="match status" value="1"/>
</dbReference>
<keyword evidence="1 3" id="KW-0808">Transferase</keyword>
<dbReference type="Proteomes" id="UP001501594">
    <property type="component" value="Unassembled WGS sequence"/>
</dbReference>
<feature type="binding site" evidence="3">
    <location>
        <begin position="105"/>
        <end position="107"/>
    </location>
    <ligand>
        <name>acetyl-CoA</name>
        <dbReference type="ChEBI" id="CHEBI:57288"/>
    </ligand>
</feature>
<keyword evidence="2 3" id="KW-0012">Acyltransferase</keyword>
<comment type="similarity">
    <text evidence="3">Belongs to the acetyltransferase Eis family.</text>
</comment>
<dbReference type="InterPro" id="IPR025559">
    <property type="entry name" value="Eis_dom"/>
</dbReference>
<dbReference type="RefSeq" id="WP_344797546.1">
    <property type="nucleotide sequence ID" value="NZ_BAABAU010000004.1"/>
</dbReference>
<dbReference type="InterPro" id="IPR022902">
    <property type="entry name" value="NAcTrfase_Eis"/>
</dbReference>
<dbReference type="Gene3D" id="3.30.1050.10">
    <property type="entry name" value="SCP2 sterol-binding domain"/>
    <property type="match status" value="1"/>
</dbReference>
<dbReference type="InterPro" id="IPR041380">
    <property type="entry name" value="Acetyltransf_17"/>
</dbReference>
<dbReference type="PANTHER" id="PTHR37817:SF1">
    <property type="entry name" value="N-ACETYLTRANSFERASE EIS"/>
    <property type="match status" value="1"/>
</dbReference>
<dbReference type="SUPFAM" id="SSF55729">
    <property type="entry name" value="Acyl-CoA N-acyltransferases (Nat)"/>
    <property type="match status" value="1"/>
</dbReference>
<organism evidence="6 7">
    <name type="scientific">Frondihabitans peucedani</name>
    <dbReference type="NCBI Taxonomy" id="598626"/>
    <lineage>
        <taxon>Bacteria</taxon>
        <taxon>Bacillati</taxon>
        <taxon>Actinomycetota</taxon>
        <taxon>Actinomycetes</taxon>
        <taxon>Micrococcales</taxon>
        <taxon>Microbacteriaceae</taxon>
        <taxon>Frondihabitans</taxon>
    </lineage>
</organism>
<keyword evidence="7" id="KW-1185">Reference proteome</keyword>
<dbReference type="Pfam" id="PF13530">
    <property type="entry name" value="SCP2_2"/>
    <property type="match status" value="1"/>
</dbReference>
<dbReference type="Gene3D" id="3.40.630.30">
    <property type="match status" value="2"/>
</dbReference>
<dbReference type="Pfam" id="PF13527">
    <property type="entry name" value="Acetyltransf_9"/>
    <property type="match status" value="1"/>
</dbReference>